<gene>
    <name evidence="2" type="ORF">E4P82_03955</name>
</gene>
<dbReference type="EMBL" id="SPMZ01000012">
    <property type="protein sequence ID" value="NMQ18423.1"/>
    <property type="molecule type" value="Genomic_DNA"/>
</dbReference>
<feature type="chain" id="PRO_5046128910" evidence="1">
    <location>
        <begin position="29"/>
        <end position="143"/>
    </location>
</feature>
<keyword evidence="1" id="KW-0732">Signal</keyword>
<proteinExistence type="predicted"/>
<reference evidence="2 3" key="1">
    <citation type="submission" date="2019-03" db="EMBL/GenBank/DDBJ databases">
        <title>Metabolic reconstructions from genomes of highly enriched 'Candidatus Accumulibacter' and 'Candidatus Competibacter' bioreactor populations.</title>
        <authorList>
            <person name="Annavajhala M.K."/>
            <person name="Welles L."/>
            <person name="Abbas B."/>
            <person name="Sorokin D."/>
            <person name="Park H."/>
            <person name="Van Loosdrecht M."/>
            <person name="Chandran K."/>
        </authorList>
    </citation>
    <scope>NUCLEOTIDE SEQUENCE [LARGE SCALE GENOMIC DNA]</scope>
    <source>
        <strain evidence="2 3">SBR_G</strain>
    </source>
</reference>
<dbReference type="Proteomes" id="UP000760480">
    <property type="component" value="Unassembled WGS sequence"/>
</dbReference>
<organism evidence="2 3">
    <name type="scientific">Candidatus Competibacter phosphatis</name>
    <dbReference type="NCBI Taxonomy" id="221280"/>
    <lineage>
        <taxon>Bacteria</taxon>
        <taxon>Pseudomonadati</taxon>
        <taxon>Pseudomonadota</taxon>
        <taxon>Gammaproteobacteria</taxon>
        <taxon>Candidatus Competibacteraceae</taxon>
        <taxon>Candidatus Competibacter</taxon>
    </lineage>
</organism>
<evidence type="ECO:0000256" key="1">
    <source>
        <dbReference type="SAM" id="SignalP"/>
    </source>
</evidence>
<evidence type="ECO:0000313" key="2">
    <source>
        <dbReference type="EMBL" id="NMQ18423.1"/>
    </source>
</evidence>
<sequence length="143" mass="15787">MPRFHLAKATLLSAGLALTLIGGPVVQAAQPKSAVVKSAASQKEEWLIPTGERWSSATETERRAYVLGILNLAMIEYQLTGPNPKHRTTVPHLVKALDGMTVPQIVETVDAYYKANPDKQQEPIIEVIWFQMVKPKVDQSKAK</sequence>
<name>A0ABX1TJS3_9GAMM</name>
<keyword evidence="3" id="KW-1185">Reference proteome</keyword>
<evidence type="ECO:0000313" key="3">
    <source>
        <dbReference type="Proteomes" id="UP000760480"/>
    </source>
</evidence>
<feature type="signal peptide" evidence="1">
    <location>
        <begin position="1"/>
        <end position="28"/>
    </location>
</feature>
<dbReference type="RefSeq" id="WP_169247685.1">
    <property type="nucleotide sequence ID" value="NZ_SPMZ01000012.1"/>
</dbReference>
<protein>
    <submittedName>
        <fullName evidence="2">Uncharacterized protein</fullName>
    </submittedName>
</protein>
<accession>A0ABX1TJS3</accession>
<comment type="caution">
    <text evidence="2">The sequence shown here is derived from an EMBL/GenBank/DDBJ whole genome shotgun (WGS) entry which is preliminary data.</text>
</comment>